<reference evidence="2 3" key="1">
    <citation type="submission" date="2016-07" db="EMBL/GenBank/DDBJ databases">
        <title>Pervasive Adenine N6-methylation of Active Genes in Fungi.</title>
        <authorList>
            <consortium name="DOE Joint Genome Institute"/>
            <person name="Mondo S.J."/>
            <person name="Dannebaum R.O."/>
            <person name="Kuo R.C."/>
            <person name="Labutti K."/>
            <person name="Haridas S."/>
            <person name="Kuo A."/>
            <person name="Salamov A."/>
            <person name="Ahrendt S.R."/>
            <person name="Lipzen A."/>
            <person name="Sullivan W."/>
            <person name="Andreopoulos W.B."/>
            <person name="Clum A."/>
            <person name="Lindquist E."/>
            <person name="Daum C."/>
            <person name="Ramamoorthy G.K."/>
            <person name="Gryganskyi A."/>
            <person name="Culley D."/>
            <person name="Magnuson J.K."/>
            <person name="James T.Y."/>
            <person name="O'Malley M.A."/>
            <person name="Stajich J.E."/>
            <person name="Spatafora J.W."/>
            <person name="Visel A."/>
            <person name="Grigoriev I.V."/>
        </authorList>
    </citation>
    <scope>NUCLEOTIDE SEQUENCE [LARGE SCALE GENOMIC DNA]</scope>
    <source>
        <strain evidence="2 3">CBS 115471</strain>
    </source>
</reference>
<dbReference type="Proteomes" id="UP000193144">
    <property type="component" value="Unassembled WGS sequence"/>
</dbReference>
<sequence length="223" mass="24471">MSGLTNSQPSFLHSYGHPPASDPPAIDIPNSQLLLHSYGHPPPSDLPAIKYLPGNGLEVITDIPNSQLPLHGYGHPPASDSYSLGNSSGITELYNLQHSFVEFDQQQLSWLSPEFPVVDLMQIVLGQIQTMRGIYSQLGDFESQLKTAKSDLGRSIPRLNSISKKVDALVPLSRQKCGKNVTEEVKQGRLSHLRAKQSEGPLRAGETERRKGSNRYRYSTGGV</sequence>
<feature type="region of interest" description="Disordered" evidence="1">
    <location>
        <begin position="1"/>
        <end position="23"/>
    </location>
</feature>
<name>A0A1Y1Y6K3_9PLEO</name>
<evidence type="ECO:0000256" key="1">
    <source>
        <dbReference type="SAM" id="MobiDB-lite"/>
    </source>
</evidence>
<dbReference type="EMBL" id="MCFA01000333">
    <property type="protein sequence ID" value="ORX93642.1"/>
    <property type="molecule type" value="Genomic_DNA"/>
</dbReference>
<accession>A0A1Y1Y6K3</accession>
<proteinExistence type="predicted"/>
<dbReference type="AlphaFoldDB" id="A0A1Y1Y6K3"/>
<keyword evidence="3" id="KW-1185">Reference proteome</keyword>
<gene>
    <name evidence="2" type="ORF">BCR34DRAFT_608505</name>
</gene>
<organism evidence="2 3">
    <name type="scientific">Clohesyomyces aquaticus</name>
    <dbReference type="NCBI Taxonomy" id="1231657"/>
    <lineage>
        <taxon>Eukaryota</taxon>
        <taxon>Fungi</taxon>
        <taxon>Dikarya</taxon>
        <taxon>Ascomycota</taxon>
        <taxon>Pezizomycotina</taxon>
        <taxon>Dothideomycetes</taxon>
        <taxon>Pleosporomycetidae</taxon>
        <taxon>Pleosporales</taxon>
        <taxon>Lindgomycetaceae</taxon>
        <taxon>Clohesyomyces</taxon>
    </lineage>
</organism>
<protein>
    <submittedName>
        <fullName evidence="2">Uncharacterized protein</fullName>
    </submittedName>
</protein>
<comment type="caution">
    <text evidence="2">The sequence shown here is derived from an EMBL/GenBank/DDBJ whole genome shotgun (WGS) entry which is preliminary data.</text>
</comment>
<evidence type="ECO:0000313" key="3">
    <source>
        <dbReference type="Proteomes" id="UP000193144"/>
    </source>
</evidence>
<feature type="region of interest" description="Disordered" evidence="1">
    <location>
        <begin position="192"/>
        <end position="223"/>
    </location>
</feature>
<evidence type="ECO:0000313" key="2">
    <source>
        <dbReference type="EMBL" id="ORX93642.1"/>
    </source>
</evidence>
<feature type="compositionally biased region" description="Polar residues" evidence="1">
    <location>
        <begin position="1"/>
        <end position="11"/>
    </location>
</feature>